<protein>
    <submittedName>
        <fullName evidence="2">Uncharacterized protein</fullName>
    </submittedName>
</protein>
<evidence type="ECO:0000256" key="1">
    <source>
        <dbReference type="SAM" id="MobiDB-lite"/>
    </source>
</evidence>
<organism evidence="2 3">
    <name type="scientific">Rhododendron simsii</name>
    <name type="common">Sims's rhododendron</name>
    <dbReference type="NCBI Taxonomy" id="118357"/>
    <lineage>
        <taxon>Eukaryota</taxon>
        <taxon>Viridiplantae</taxon>
        <taxon>Streptophyta</taxon>
        <taxon>Embryophyta</taxon>
        <taxon>Tracheophyta</taxon>
        <taxon>Spermatophyta</taxon>
        <taxon>Magnoliopsida</taxon>
        <taxon>eudicotyledons</taxon>
        <taxon>Gunneridae</taxon>
        <taxon>Pentapetalae</taxon>
        <taxon>asterids</taxon>
        <taxon>Ericales</taxon>
        <taxon>Ericaceae</taxon>
        <taxon>Ericoideae</taxon>
        <taxon>Rhodoreae</taxon>
        <taxon>Rhododendron</taxon>
    </lineage>
</organism>
<name>A0A834H7U9_RHOSS</name>
<keyword evidence="3" id="KW-1185">Reference proteome</keyword>
<sequence>MAVVGDLDEFEVVVLDACVDGGGAGVEAVHPSSISTAIGSRKAPAPFKTSDRTNTGNDGDGDIVTDRHKRGGGDGQWSTQDDRLWPIDGGGNRLTQWCGRLMYMDVVDVVGDLVEFDSPRTRPVLFLR</sequence>
<feature type="region of interest" description="Disordered" evidence="1">
    <location>
        <begin position="38"/>
        <end position="84"/>
    </location>
</feature>
<proteinExistence type="predicted"/>
<gene>
    <name evidence="2" type="ORF">RHSIM_Rhsim04G0152200</name>
</gene>
<reference evidence="2" key="1">
    <citation type="submission" date="2019-11" db="EMBL/GenBank/DDBJ databases">
        <authorList>
            <person name="Liu Y."/>
            <person name="Hou J."/>
            <person name="Li T.-Q."/>
            <person name="Guan C.-H."/>
            <person name="Wu X."/>
            <person name="Wu H.-Z."/>
            <person name="Ling F."/>
            <person name="Zhang R."/>
            <person name="Shi X.-G."/>
            <person name="Ren J.-P."/>
            <person name="Chen E.-F."/>
            <person name="Sun J.-M."/>
        </authorList>
    </citation>
    <scope>NUCLEOTIDE SEQUENCE</scope>
    <source>
        <strain evidence="2">Adult_tree_wgs_1</strain>
        <tissue evidence="2">Leaves</tissue>
    </source>
</reference>
<dbReference type="Proteomes" id="UP000626092">
    <property type="component" value="Unassembled WGS sequence"/>
</dbReference>
<dbReference type="EMBL" id="WJXA01000004">
    <property type="protein sequence ID" value="KAF7146288.1"/>
    <property type="molecule type" value="Genomic_DNA"/>
</dbReference>
<dbReference type="AlphaFoldDB" id="A0A834H7U9"/>
<accession>A0A834H7U9</accession>
<evidence type="ECO:0000313" key="2">
    <source>
        <dbReference type="EMBL" id="KAF7146288.1"/>
    </source>
</evidence>
<comment type="caution">
    <text evidence="2">The sequence shown here is derived from an EMBL/GenBank/DDBJ whole genome shotgun (WGS) entry which is preliminary data.</text>
</comment>
<dbReference type="OrthoDB" id="1718436at2759"/>
<evidence type="ECO:0000313" key="3">
    <source>
        <dbReference type="Proteomes" id="UP000626092"/>
    </source>
</evidence>